<proteinExistence type="predicted"/>
<reference evidence="1" key="1">
    <citation type="journal article" date="2022" name="bioRxiv">
        <title>Sequencing and chromosome-scale assembly of the giantPleurodeles waltlgenome.</title>
        <authorList>
            <person name="Brown T."/>
            <person name="Elewa A."/>
            <person name="Iarovenko S."/>
            <person name="Subramanian E."/>
            <person name="Araus A.J."/>
            <person name="Petzold A."/>
            <person name="Susuki M."/>
            <person name="Suzuki K.-i.T."/>
            <person name="Hayashi T."/>
            <person name="Toyoda A."/>
            <person name="Oliveira C."/>
            <person name="Osipova E."/>
            <person name="Leigh N.D."/>
            <person name="Simon A."/>
            <person name="Yun M.H."/>
        </authorList>
    </citation>
    <scope>NUCLEOTIDE SEQUENCE</scope>
    <source>
        <strain evidence="1">20211129_DDA</strain>
        <tissue evidence="1">Liver</tissue>
    </source>
</reference>
<gene>
    <name evidence="1" type="ORF">NDU88_003388</name>
</gene>
<comment type="caution">
    <text evidence="1">The sequence shown here is derived from an EMBL/GenBank/DDBJ whole genome shotgun (WGS) entry which is preliminary data.</text>
</comment>
<dbReference type="EMBL" id="JANPWB010000013">
    <property type="protein sequence ID" value="KAJ1105985.1"/>
    <property type="molecule type" value="Genomic_DNA"/>
</dbReference>
<evidence type="ECO:0000313" key="2">
    <source>
        <dbReference type="Proteomes" id="UP001066276"/>
    </source>
</evidence>
<feature type="non-terminal residue" evidence="1">
    <location>
        <position position="68"/>
    </location>
</feature>
<keyword evidence="2" id="KW-1185">Reference proteome</keyword>
<feature type="non-terminal residue" evidence="1">
    <location>
        <position position="1"/>
    </location>
</feature>
<sequence>EGARRRCLGILCGARSHRSIPGGSRREPTWLKWARKPGRIKYLYTRGKKAGKDLQPEVFRWTQDFLSE</sequence>
<dbReference type="AlphaFoldDB" id="A0AAV7MTA8"/>
<name>A0AAV7MTA8_PLEWA</name>
<dbReference type="Proteomes" id="UP001066276">
    <property type="component" value="Chromosome 9"/>
</dbReference>
<protein>
    <submittedName>
        <fullName evidence="1">Uncharacterized protein</fullName>
    </submittedName>
</protein>
<evidence type="ECO:0000313" key="1">
    <source>
        <dbReference type="EMBL" id="KAJ1105985.1"/>
    </source>
</evidence>
<organism evidence="1 2">
    <name type="scientific">Pleurodeles waltl</name>
    <name type="common">Iberian ribbed newt</name>
    <dbReference type="NCBI Taxonomy" id="8319"/>
    <lineage>
        <taxon>Eukaryota</taxon>
        <taxon>Metazoa</taxon>
        <taxon>Chordata</taxon>
        <taxon>Craniata</taxon>
        <taxon>Vertebrata</taxon>
        <taxon>Euteleostomi</taxon>
        <taxon>Amphibia</taxon>
        <taxon>Batrachia</taxon>
        <taxon>Caudata</taxon>
        <taxon>Salamandroidea</taxon>
        <taxon>Salamandridae</taxon>
        <taxon>Pleurodelinae</taxon>
        <taxon>Pleurodeles</taxon>
    </lineage>
</organism>
<accession>A0AAV7MTA8</accession>